<protein>
    <submittedName>
        <fullName evidence="2">Uncharacterized protein</fullName>
    </submittedName>
</protein>
<keyword evidence="1" id="KW-1133">Transmembrane helix</keyword>
<comment type="caution">
    <text evidence="2">The sequence shown here is derived from an EMBL/GenBank/DDBJ whole genome shotgun (WGS) entry which is preliminary data.</text>
</comment>
<organism evidence="2 3">
    <name type="scientific">Bacillus cereus</name>
    <dbReference type="NCBI Taxonomy" id="1396"/>
    <lineage>
        <taxon>Bacteria</taxon>
        <taxon>Bacillati</taxon>
        <taxon>Bacillota</taxon>
        <taxon>Bacilli</taxon>
        <taxon>Bacillales</taxon>
        <taxon>Bacillaceae</taxon>
        <taxon>Bacillus</taxon>
        <taxon>Bacillus cereus group</taxon>
    </lineage>
</organism>
<dbReference type="EMBL" id="NVBO01000035">
    <property type="protein sequence ID" value="PFS05031.1"/>
    <property type="molecule type" value="Genomic_DNA"/>
</dbReference>
<keyword evidence="1" id="KW-0812">Transmembrane</keyword>
<keyword evidence="1" id="KW-0472">Membrane</keyword>
<sequence length="93" mass="9097">MFIFIRGDHVKVEKEEVFAGAVGAGIGVVGVGRRVGGANAAAMTGGLAAVGTVVGGGMAAGIIITAATPLVIGAGLFGAVKGIKHIKQKNKNK</sequence>
<proteinExistence type="predicted"/>
<accession>A0AA44QDD1</accession>
<feature type="transmembrane region" description="Helical" evidence="1">
    <location>
        <begin position="58"/>
        <end position="80"/>
    </location>
</feature>
<evidence type="ECO:0000256" key="1">
    <source>
        <dbReference type="SAM" id="Phobius"/>
    </source>
</evidence>
<gene>
    <name evidence="2" type="ORF">COK38_05680</name>
</gene>
<evidence type="ECO:0000313" key="3">
    <source>
        <dbReference type="Proteomes" id="UP000226357"/>
    </source>
</evidence>
<name>A0AA44QDD1_BACCE</name>
<evidence type="ECO:0000313" key="2">
    <source>
        <dbReference type="EMBL" id="PFS05031.1"/>
    </source>
</evidence>
<dbReference type="AlphaFoldDB" id="A0AA44QDD1"/>
<reference evidence="2 3" key="1">
    <citation type="submission" date="2017-09" db="EMBL/GenBank/DDBJ databases">
        <title>Large-scale bioinformatics analysis of Bacillus genomes uncovers conserved roles of natural products in bacterial physiology.</title>
        <authorList>
            <consortium name="Agbiome Team Llc"/>
            <person name="Bleich R.M."/>
            <person name="Grubbs K.J."/>
            <person name="Santa Maria K.C."/>
            <person name="Allen S.E."/>
            <person name="Farag S."/>
            <person name="Shank E.A."/>
            <person name="Bowers A."/>
        </authorList>
    </citation>
    <scope>NUCLEOTIDE SEQUENCE [LARGE SCALE GENOMIC DNA]</scope>
    <source>
        <strain evidence="2 3">AFS067272</strain>
    </source>
</reference>
<dbReference type="Proteomes" id="UP000226357">
    <property type="component" value="Unassembled WGS sequence"/>
</dbReference>